<dbReference type="AlphaFoldDB" id="A0A7C4LNE6"/>
<accession>A0A7C4LNE6</accession>
<sequence>MFAAELSRRAWLGSACAAGGTGLISGPWGLPAVLGQDPAPAAGKRYAMKKSINLWAFPYPQRMSLQQCLQLAKDAGFDGIELNYDLDSDLSPRSGTAEFTAIRRMAEKIGIAISGLCSFLFWPYPLTAHDPVRRARGIELAQAMTQAAHDLGTDNLLVVPGAVHIPWRNDYEPVRNDVCELRAKESVRALLPLAEKLRVHLNMENIFFNGFLMTPMEMNAFVDSFGSEWVHVHFDTGNIMEYQFPEHWIPLLGRRIRNVHLKEFSKKGTDHTLEAFRPLLDGTTNWPAVLEAFEEIGYRGYLTFEYFHPYQYWPEALIYQTSDSLDRMLGRKA</sequence>
<reference evidence="3" key="1">
    <citation type="journal article" date="2020" name="mSystems">
        <title>Genome- and Community-Level Interaction Insights into Carbon Utilization and Element Cycling Functions of Hydrothermarchaeota in Hydrothermal Sediment.</title>
        <authorList>
            <person name="Zhou Z."/>
            <person name="Liu Y."/>
            <person name="Xu W."/>
            <person name="Pan J."/>
            <person name="Luo Z.H."/>
            <person name="Li M."/>
        </authorList>
    </citation>
    <scope>NUCLEOTIDE SEQUENCE [LARGE SCALE GENOMIC DNA]</scope>
    <source>
        <strain evidence="3">SpSt-508</strain>
    </source>
</reference>
<name>A0A7C4LNE6_9PLAN</name>
<comment type="caution">
    <text evidence="3">The sequence shown here is derived from an EMBL/GenBank/DDBJ whole genome shotgun (WGS) entry which is preliminary data.</text>
</comment>
<keyword evidence="1 3" id="KW-0413">Isomerase</keyword>
<evidence type="ECO:0000256" key="1">
    <source>
        <dbReference type="ARBA" id="ARBA00023235"/>
    </source>
</evidence>
<dbReference type="Pfam" id="PF01261">
    <property type="entry name" value="AP_endonuc_2"/>
    <property type="match status" value="1"/>
</dbReference>
<dbReference type="PANTHER" id="PTHR43489:SF7">
    <property type="entry name" value="3-DEHYDRO-D-GULOSIDE 4-EPIMERASE-RELATED"/>
    <property type="match status" value="1"/>
</dbReference>
<feature type="domain" description="Xylose isomerase-like TIM barrel" evidence="2">
    <location>
        <begin position="69"/>
        <end position="316"/>
    </location>
</feature>
<protein>
    <submittedName>
        <fullName evidence="3">Sugar phosphate isomerase/epimerase</fullName>
    </submittedName>
</protein>
<dbReference type="InterPro" id="IPR006311">
    <property type="entry name" value="TAT_signal"/>
</dbReference>
<dbReference type="InterPro" id="IPR036237">
    <property type="entry name" value="Xyl_isomerase-like_sf"/>
</dbReference>
<dbReference type="PANTHER" id="PTHR43489">
    <property type="entry name" value="ISOMERASE"/>
    <property type="match status" value="1"/>
</dbReference>
<organism evidence="3">
    <name type="scientific">Schlesneria paludicola</name>
    <dbReference type="NCBI Taxonomy" id="360056"/>
    <lineage>
        <taxon>Bacteria</taxon>
        <taxon>Pseudomonadati</taxon>
        <taxon>Planctomycetota</taxon>
        <taxon>Planctomycetia</taxon>
        <taxon>Planctomycetales</taxon>
        <taxon>Planctomycetaceae</taxon>
        <taxon>Schlesneria</taxon>
    </lineage>
</organism>
<dbReference type="Gene3D" id="3.20.20.150">
    <property type="entry name" value="Divalent-metal-dependent TIM barrel enzymes"/>
    <property type="match status" value="1"/>
</dbReference>
<dbReference type="InterPro" id="IPR013022">
    <property type="entry name" value="Xyl_isomerase-like_TIM-brl"/>
</dbReference>
<evidence type="ECO:0000313" key="3">
    <source>
        <dbReference type="EMBL" id="HGT38011.1"/>
    </source>
</evidence>
<dbReference type="PROSITE" id="PS51318">
    <property type="entry name" value="TAT"/>
    <property type="match status" value="1"/>
</dbReference>
<dbReference type="GO" id="GO:0016853">
    <property type="term" value="F:isomerase activity"/>
    <property type="evidence" value="ECO:0007669"/>
    <property type="project" value="UniProtKB-KW"/>
</dbReference>
<dbReference type="InterPro" id="IPR050417">
    <property type="entry name" value="Sugar_Epim/Isomerase"/>
</dbReference>
<proteinExistence type="predicted"/>
<dbReference type="SUPFAM" id="SSF51658">
    <property type="entry name" value="Xylose isomerase-like"/>
    <property type="match status" value="1"/>
</dbReference>
<dbReference type="EMBL" id="DSVQ01000005">
    <property type="protein sequence ID" value="HGT38011.1"/>
    <property type="molecule type" value="Genomic_DNA"/>
</dbReference>
<gene>
    <name evidence="3" type="ORF">ENS64_01895</name>
</gene>
<evidence type="ECO:0000259" key="2">
    <source>
        <dbReference type="Pfam" id="PF01261"/>
    </source>
</evidence>